<dbReference type="AlphaFoldDB" id="A0A4Y2F3A3"/>
<reference evidence="2 3" key="1">
    <citation type="journal article" date="2019" name="Sci. Rep.">
        <title>Orb-weaving spider Araneus ventricosus genome elucidates the spidroin gene catalogue.</title>
        <authorList>
            <person name="Kono N."/>
            <person name="Nakamura H."/>
            <person name="Ohtoshi R."/>
            <person name="Moran D.A.P."/>
            <person name="Shinohara A."/>
            <person name="Yoshida Y."/>
            <person name="Fujiwara M."/>
            <person name="Mori M."/>
            <person name="Tomita M."/>
            <person name="Arakawa K."/>
        </authorList>
    </citation>
    <scope>NUCLEOTIDE SEQUENCE [LARGE SCALE GENOMIC DNA]</scope>
</reference>
<dbReference type="Proteomes" id="UP000499080">
    <property type="component" value="Unassembled WGS sequence"/>
</dbReference>
<comment type="caution">
    <text evidence="2">The sequence shown here is derived from an EMBL/GenBank/DDBJ whole genome shotgun (WGS) entry which is preliminary data.</text>
</comment>
<protein>
    <submittedName>
        <fullName evidence="2">Uncharacterized protein</fullName>
    </submittedName>
</protein>
<accession>A0A4Y2F3A3</accession>
<keyword evidence="3" id="KW-1185">Reference proteome</keyword>
<proteinExistence type="predicted"/>
<gene>
    <name evidence="2" type="ORF">AVEN_240374_1</name>
</gene>
<evidence type="ECO:0000313" key="2">
    <source>
        <dbReference type="EMBL" id="GBM35018.1"/>
    </source>
</evidence>
<evidence type="ECO:0000313" key="3">
    <source>
        <dbReference type="Proteomes" id="UP000499080"/>
    </source>
</evidence>
<name>A0A4Y2F3A3_ARAVE</name>
<organism evidence="2 3">
    <name type="scientific">Araneus ventricosus</name>
    <name type="common">Orbweaver spider</name>
    <name type="synonym">Epeira ventricosa</name>
    <dbReference type="NCBI Taxonomy" id="182803"/>
    <lineage>
        <taxon>Eukaryota</taxon>
        <taxon>Metazoa</taxon>
        <taxon>Ecdysozoa</taxon>
        <taxon>Arthropoda</taxon>
        <taxon>Chelicerata</taxon>
        <taxon>Arachnida</taxon>
        <taxon>Araneae</taxon>
        <taxon>Araneomorphae</taxon>
        <taxon>Entelegynae</taxon>
        <taxon>Araneoidea</taxon>
        <taxon>Araneidae</taxon>
        <taxon>Araneus</taxon>
    </lineage>
</organism>
<feature type="compositionally biased region" description="Basic and acidic residues" evidence="1">
    <location>
        <begin position="45"/>
        <end position="54"/>
    </location>
</feature>
<evidence type="ECO:0000256" key="1">
    <source>
        <dbReference type="SAM" id="MobiDB-lite"/>
    </source>
</evidence>
<feature type="compositionally biased region" description="Basic and acidic residues" evidence="1">
    <location>
        <begin position="61"/>
        <end position="75"/>
    </location>
</feature>
<sequence length="82" mass="9449">MYHPSNGSPRTANTWGLQLPMKSRKQTEQRQLLKESPLTCCRGIEGTREKKEGIEESIIDGSKDPWEPRDWDTRTHLKKASP</sequence>
<dbReference type="EMBL" id="BGPR01000773">
    <property type="protein sequence ID" value="GBM35018.1"/>
    <property type="molecule type" value="Genomic_DNA"/>
</dbReference>
<feature type="region of interest" description="Disordered" evidence="1">
    <location>
        <begin position="44"/>
        <end position="82"/>
    </location>
</feature>